<reference evidence="2 3" key="1">
    <citation type="submission" date="2023-08" db="EMBL/GenBank/DDBJ databases">
        <title>Genome sequencing of plant associated microbes to promote plant fitness in Sorghum bicolor and Oryza sativa.</title>
        <authorList>
            <person name="Coleman-Derr D."/>
        </authorList>
    </citation>
    <scope>NUCLEOTIDE SEQUENCE [LARGE SCALE GENOMIC DNA]</scope>
    <source>
        <strain evidence="2 3">SLBN-33</strain>
    </source>
</reference>
<dbReference type="Pfam" id="PF09828">
    <property type="entry name" value="ChrB_C"/>
    <property type="match status" value="1"/>
</dbReference>
<organism evidence="2 3">
    <name type="scientific">Paraburkholderia graminis</name>
    <dbReference type="NCBI Taxonomy" id="60548"/>
    <lineage>
        <taxon>Bacteria</taxon>
        <taxon>Pseudomonadati</taxon>
        <taxon>Pseudomonadota</taxon>
        <taxon>Betaproteobacteria</taxon>
        <taxon>Burkholderiales</taxon>
        <taxon>Burkholderiaceae</taxon>
        <taxon>Paraburkholderia</taxon>
    </lineage>
</organism>
<protein>
    <recommendedName>
        <fullName evidence="1">ChrB C-terminal domain-containing protein</fullName>
    </recommendedName>
</protein>
<name>A0ABD5CE91_9BURK</name>
<evidence type="ECO:0000313" key="2">
    <source>
        <dbReference type="EMBL" id="MDR6202154.1"/>
    </source>
</evidence>
<accession>A0ABD5CE91</accession>
<feature type="domain" description="ChrB C-terminal" evidence="1">
    <location>
        <begin position="2"/>
        <end position="27"/>
    </location>
</feature>
<evidence type="ECO:0000259" key="1">
    <source>
        <dbReference type="Pfam" id="PF09828"/>
    </source>
</evidence>
<proteinExistence type="predicted"/>
<evidence type="ECO:0000313" key="3">
    <source>
        <dbReference type="Proteomes" id="UP001245184"/>
    </source>
</evidence>
<dbReference type="EMBL" id="JAVIZN010000002">
    <property type="protein sequence ID" value="MDR6202154.1"/>
    <property type="molecule type" value="Genomic_DNA"/>
</dbReference>
<gene>
    <name evidence="2" type="ORF">QF025_000874</name>
</gene>
<sequence length="29" mass="3399">MIDRIACPWLIPRFIHDAPEFIYVPAKDA</sequence>
<dbReference type="AlphaFoldDB" id="A0ABD5CE91"/>
<dbReference type="Proteomes" id="UP001245184">
    <property type="component" value="Unassembled WGS sequence"/>
</dbReference>
<comment type="caution">
    <text evidence="2">The sequence shown here is derived from an EMBL/GenBank/DDBJ whole genome shotgun (WGS) entry which is preliminary data.</text>
</comment>
<dbReference type="InterPro" id="IPR018634">
    <property type="entry name" value="ChrB_C"/>
</dbReference>